<feature type="transmembrane region" description="Helical" evidence="8">
    <location>
        <begin position="141"/>
        <end position="162"/>
    </location>
</feature>
<keyword evidence="10" id="KW-1185">Reference proteome</keyword>
<dbReference type="GO" id="GO:0042910">
    <property type="term" value="F:xenobiotic transmembrane transporter activity"/>
    <property type="evidence" value="ECO:0007669"/>
    <property type="project" value="InterPro"/>
</dbReference>
<reference evidence="9 10" key="1">
    <citation type="submission" date="2014-12" db="EMBL/GenBank/DDBJ databases">
        <title>Complete genome sequence of Streptomyces vietnamensis strain GIMV4.0001, a genetic manipulable producer of the benzoisochromanequinone antibiotic granaticin.</title>
        <authorList>
            <person name="Deng M.R."/>
            <person name="Guo J."/>
            <person name="Ma L.Y."/>
            <person name="Feng G.D."/>
            <person name="Mo C.Y."/>
            <person name="Zhu H.H."/>
        </authorList>
    </citation>
    <scope>NUCLEOTIDE SEQUENCE [LARGE SCALE GENOMIC DNA]</scope>
    <source>
        <strain evidence="10">GIMV4.0001</strain>
    </source>
</reference>
<dbReference type="KEGG" id="svt:SVTN_19115"/>
<keyword evidence="7 8" id="KW-0472">Membrane</keyword>
<name>A0A0B5HW52_9ACTN</name>
<dbReference type="STRING" id="362257.SVTN_19115"/>
<dbReference type="PANTHER" id="PTHR42893">
    <property type="entry name" value="PROTEIN DETOXIFICATION 44, CHLOROPLASTIC-RELATED"/>
    <property type="match status" value="1"/>
</dbReference>
<dbReference type="AlphaFoldDB" id="A0A0B5HW52"/>
<feature type="transmembrane region" description="Helical" evidence="8">
    <location>
        <begin position="275"/>
        <end position="299"/>
    </location>
</feature>
<dbReference type="InterPro" id="IPR002528">
    <property type="entry name" value="MATE_fam"/>
</dbReference>
<feature type="transmembrane region" description="Helical" evidence="8">
    <location>
        <begin position="385"/>
        <end position="407"/>
    </location>
</feature>
<evidence type="ECO:0000256" key="3">
    <source>
        <dbReference type="ARBA" id="ARBA00022448"/>
    </source>
</evidence>
<feature type="transmembrane region" description="Helical" evidence="8">
    <location>
        <begin position="100"/>
        <end position="121"/>
    </location>
</feature>
<evidence type="ECO:0000256" key="7">
    <source>
        <dbReference type="ARBA" id="ARBA00023136"/>
    </source>
</evidence>
<dbReference type="EMBL" id="CP010407">
    <property type="protein sequence ID" value="AJF66185.1"/>
    <property type="molecule type" value="Genomic_DNA"/>
</dbReference>
<organism evidence="9 10">
    <name type="scientific">Streptomyces vietnamensis</name>
    <dbReference type="NCBI Taxonomy" id="362257"/>
    <lineage>
        <taxon>Bacteria</taxon>
        <taxon>Bacillati</taxon>
        <taxon>Actinomycetota</taxon>
        <taxon>Actinomycetes</taxon>
        <taxon>Kitasatosporales</taxon>
        <taxon>Streptomycetaceae</taxon>
        <taxon>Streptomyces</taxon>
    </lineage>
</organism>
<evidence type="ECO:0000256" key="5">
    <source>
        <dbReference type="ARBA" id="ARBA00022692"/>
    </source>
</evidence>
<comment type="subcellular location">
    <subcellularLocation>
        <location evidence="1">Cell membrane</location>
        <topology evidence="1">Multi-pass membrane protein</topology>
    </subcellularLocation>
</comment>
<evidence type="ECO:0000256" key="4">
    <source>
        <dbReference type="ARBA" id="ARBA00022475"/>
    </source>
</evidence>
<comment type="similarity">
    <text evidence="2">Belongs to the multi antimicrobial extrusion (MATE) (TC 2.A.66.1) family.</text>
</comment>
<feature type="transmembrane region" description="Helical" evidence="8">
    <location>
        <begin position="352"/>
        <end position="373"/>
    </location>
</feature>
<evidence type="ECO:0000256" key="1">
    <source>
        <dbReference type="ARBA" id="ARBA00004651"/>
    </source>
</evidence>
<evidence type="ECO:0000313" key="9">
    <source>
        <dbReference type="EMBL" id="AJF66185.1"/>
    </source>
</evidence>
<dbReference type="GO" id="GO:0015297">
    <property type="term" value="F:antiporter activity"/>
    <property type="evidence" value="ECO:0007669"/>
    <property type="project" value="InterPro"/>
</dbReference>
<dbReference type="PIRSF" id="PIRSF006603">
    <property type="entry name" value="DinF"/>
    <property type="match status" value="1"/>
</dbReference>
<dbReference type="Proteomes" id="UP000031774">
    <property type="component" value="Chromosome"/>
</dbReference>
<dbReference type="InterPro" id="IPR044644">
    <property type="entry name" value="DinF-like"/>
</dbReference>
<dbReference type="RefSeq" id="WP_041130198.1">
    <property type="nucleotide sequence ID" value="NZ_CP010407.1"/>
</dbReference>
<dbReference type="CDD" id="cd13136">
    <property type="entry name" value="MATE_DinF_like"/>
    <property type="match status" value="1"/>
</dbReference>
<evidence type="ECO:0000256" key="2">
    <source>
        <dbReference type="ARBA" id="ARBA00010199"/>
    </source>
</evidence>
<feature type="transmembrane region" description="Helical" evidence="8">
    <location>
        <begin position="197"/>
        <end position="220"/>
    </location>
</feature>
<evidence type="ECO:0000256" key="6">
    <source>
        <dbReference type="ARBA" id="ARBA00022989"/>
    </source>
</evidence>
<feature type="transmembrane region" description="Helical" evidence="8">
    <location>
        <begin position="51"/>
        <end position="80"/>
    </location>
</feature>
<feature type="transmembrane region" description="Helical" evidence="8">
    <location>
        <begin position="169"/>
        <end position="191"/>
    </location>
</feature>
<dbReference type="InterPro" id="IPR048279">
    <property type="entry name" value="MdtK-like"/>
</dbReference>
<dbReference type="HOGENOM" id="CLU_012893_16_3_11"/>
<feature type="transmembrane region" description="Helical" evidence="8">
    <location>
        <begin position="19"/>
        <end position="39"/>
    </location>
</feature>
<sequence length="445" mass="45866">MTQAPVTSKAVRRQHDREILSLALPAFGALVAEPLFLMVDSAIVGHLGTPQLAGLAIAAALLSTAVSVFVFLAYATTAAVARRVGAGDLPAAIRQGMDGIWLALLLGAAVVALTLPTAPWLVDVFGASDTAAPYAVTYLRISGLGIPAMLVVLAATGVLRGLQDTRTPLYVAIAGFAANGALNLGLVYGAGLGIAGSAWGTVIAQCGMAAAYLVVVVRGARRHGASLRPDPAGIRASAQAGVPLLVRTLSLRAVLMIATAVAARLGDAEVAAHQIILSLWSLMAFALDAIAIAGQAIIGRYLGADDADGARQVCRRMVQWGALSGVVLGALLIVTRPLFVPLFTGDTTVQDTLLPALLVVAVSQPISGVVFVLDGVLMGAGDGPYLAWAMLLTLAVFAPVALLVPTLGGGLTALWWAMTLMMTVRMGTLWFRMRSGRWIVTGATR</sequence>
<gene>
    <name evidence="9" type="ORF">SVTN_19115</name>
</gene>
<dbReference type="Pfam" id="PF01554">
    <property type="entry name" value="MatE"/>
    <property type="match status" value="2"/>
</dbReference>
<feature type="transmembrane region" description="Helical" evidence="8">
    <location>
        <begin position="320"/>
        <end position="340"/>
    </location>
</feature>
<protein>
    <submittedName>
        <fullName evidence="9">Multidrug transporter MatE</fullName>
    </submittedName>
</protein>
<dbReference type="GO" id="GO:0005886">
    <property type="term" value="C:plasma membrane"/>
    <property type="evidence" value="ECO:0007669"/>
    <property type="project" value="UniProtKB-SubCell"/>
</dbReference>
<dbReference type="PANTHER" id="PTHR42893:SF46">
    <property type="entry name" value="PROTEIN DETOXIFICATION 44, CHLOROPLASTIC"/>
    <property type="match status" value="1"/>
</dbReference>
<accession>A0A0B5HW52</accession>
<keyword evidence="3" id="KW-0813">Transport</keyword>
<evidence type="ECO:0000313" key="10">
    <source>
        <dbReference type="Proteomes" id="UP000031774"/>
    </source>
</evidence>
<keyword evidence="4" id="KW-1003">Cell membrane</keyword>
<proteinExistence type="inferred from homology"/>
<keyword evidence="5 8" id="KW-0812">Transmembrane</keyword>
<evidence type="ECO:0000256" key="8">
    <source>
        <dbReference type="SAM" id="Phobius"/>
    </source>
</evidence>
<keyword evidence="6 8" id="KW-1133">Transmembrane helix</keyword>
<dbReference type="NCBIfam" id="TIGR00797">
    <property type="entry name" value="matE"/>
    <property type="match status" value="1"/>
</dbReference>